<protein>
    <recommendedName>
        <fullName evidence="5">RING-CH-type domain-containing protein</fullName>
    </recommendedName>
</protein>
<dbReference type="Pfam" id="PF12906">
    <property type="entry name" value="RINGv"/>
    <property type="match status" value="1"/>
</dbReference>
<evidence type="ECO:0000256" key="4">
    <source>
        <dbReference type="SAM" id="MobiDB-lite"/>
    </source>
</evidence>
<dbReference type="SUPFAM" id="SSF57850">
    <property type="entry name" value="RING/U-box"/>
    <property type="match status" value="1"/>
</dbReference>
<dbReference type="GO" id="GO:0008270">
    <property type="term" value="F:zinc ion binding"/>
    <property type="evidence" value="ECO:0007669"/>
    <property type="project" value="UniProtKB-KW"/>
</dbReference>
<comment type="caution">
    <text evidence="6">The sequence shown here is derived from an EMBL/GenBank/DDBJ whole genome shotgun (WGS) entry which is preliminary data.</text>
</comment>
<gene>
    <name evidence="6" type="ORF">THAOC_20843</name>
</gene>
<dbReference type="Proteomes" id="UP000266841">
    <property type="component" value="Unassembled WGS sequence"/>
</dbReference>
<feature type="compositionally biased region" description="Basic and acidic residues" evidence="4">
    <location>
        <begin position="67"/>
        <end position="79"/>
    </location>
</feature>
<sequence>PARPATVIVIAQAKTRTVTLQTRPRQARDQDSDVECYWTVTGDCGGIGTERLCVKDWGNKRGRRRPVREEEPKQRRADMANDAEELPQGPELHGIDGTPVETDPSLSLSHGVGSRVTCVDYFALPQTFQVGTVARHWVREDSWPDGLHFAYLVQLDNGRRVFARNDERFIRSSDAAPVYMPNVLAPRTIMKFKIDNVWRKGVLVALNEDWLDSGEAPHIVHFEEGGSTGLGSYRKIWGTDDTIVIDRVDFIENLKKTVAVASNREHVSVPTNLTTVKQSLRFDGHRIFAPEDTDHCVTKSSAPLPYSCYICCDSEFTKDNLIVRDCACRGDSSGWAHLECLRSWAKSNLASRQRKKPGFDVLELDGDSYNPFESCKMCRQFFDHRSLSKSVLIDAWRPTKGNKDQRENYSGNQKERQSAHLAQMLKDCACFYLLNGERNKCIQYYDEGVKIQTKIWGEVDQLPSIGTLEDLRNGVEVEVGFDADGVEWAFKRRFDP</sequence>
<dbReference type="InterPro" id="IPR011016">
    <property type="entry name" value="Znf_RING-CH"/>
</dbReference>
<dbReference type="EMBL" id="AGNL01023861">
    <property type="protein sequence ID" value="EJK58990.1"/>
    <property type="molecule type" value="Genomic_DNA"/>
</dbReference>
<evidence type="ECO:0000313" key="6">
    <source>
        <dbReference type="EMBL" id="EJK58990.1"/>
    </source>
</evidence>
<feature type="non-terminal residue" evidence="6">
    <location>
        <position position="1"/>
    </location>
</feature>
<keyword evidence="7" id="KW-1185">Reference proteome</keyword>
<dbReference type="AlphaFoldDB" id="K0S0Y2"/>
<name>K0S0Y2_THAOC</name>
<feature type="region of interest" description="Disordered" evidence="4">
    <location>
        <begin position="61"/>
        <end position="107"/>
    </location>
</feature>
<evidence type="ECO:0000256" key="1">
    <source>
        <dbReference type="ARBA" id="ARBA00022723"/>
    </source>
</evidence>
<dbReference type="Gene3D" id="3.30.40.10">
    <property type="entry name" value="Zinc/RING finger domain, C3HC4 (zinc finger)"/>
    <property type="match status" value="1"/>
</dbReference>
<reference evidence="6 7" key="1">
    <citation type="journal article" date="2012" name="Genome Biol.">
        <title>Genome and low-iron response of an oceanic diatom adapted to chronic iron limitation.</title>
        <authorList>
            <person name="Lommer M."/>
            <person name="Specht M."/>
            <person name="Roy A.S."/>
            <person name="Kraemer L."/>
            <person name="Andreson R."/>
            <person name="Gutowska M.A."/>
            <person name="Wolf J."/>
            <person name="Bergner S.V."/>
            <person name="Schilhabel M.B."/>
            <person name="Klostermeier U.C."/>
            <person name="Beiko R.G."/>
            <person name="Rosenstiel P."/>
            <person name="Hippler M."/>
            <person name="Laroche J."/>
        </authorList>
    </citation>
    <scope>NUCLEOTIDE SEQUENCE [LARGE SCALE GENOMIC DNA]</scope>
    <source>
        <strain evidence="6 7">CCMP1005</strain>
    </source>
</reference>
<keyword evidence="3" id="KW-0862">Zinc</keyword>
<evidence type="ECO:0000259" key="5">
    <source>
        <dbReference type="PROSITE" id="PS51292"/>
    </source>
</evidence>
<dbReference type="InterPro" id="IPR013083">
    <property type="entry name" value="Znf_RING/FYVE/PHD"/>
</dbReference>
<dbReference type="PROSITE" id="PS51292">
    <property type="entry name" value="ZF_RING_CH"/>
    <property type="match status" value="1"/>
</dbReference>
<evidence type="ECO:0000256" key="3">
    <source>
        <dbReference type="ARBA" id="ARBA00022833"/>
    </source>
</evidence>
<keyword evidence="2" id="KW-0863">Zinc-finger</keyword>
<dbReference type="OrthoDB" id="435382at2759"/>
<feature type="domain" description="RING-CH-type" evidence="5">
    <location>
        <begin position="300"/>
        <end position="385"/>
    </location>
</feature>
<keyword evidence="1" id="KW-0479">Metal-binding</keyword>
<evidence type="ECO:0000256" key="2">
    <source>
        <dbReference type="ARBA" id="ARBA00022771"/>
    </source>
</evidence>
<proteinExistence type="predicted"/>
<organism evidence="6 7">
    <name type="scientific">Thalassiosira oceanica</name>
    <name type="common">Marine diatom</name>
    <dbReference type="NCBI Taxonomy" id="159749"/>
    <lineage>
        <taxon>Eukaryota</taxon>
        <taxon>Sar</taxon>
        <taxon>Stramenopiles</taxon>
        <taxon>Ochrophyta</taxon>
        <taxon>Bacillariophyta</taxon>
        <taxon>Coscinodiscophyceae</taxon>
        <taxon>Thalassiosirophycidae</taxon>
        <taxon>Thalassiosirales</taxon>
        <taxon>Thalassiosiraceae</taxon>
        <taxon>Thalassiosira</taxon>
    </lineage>
</organism>
<evidence type="ECO:0000313" key="7">
    <source>
        <dbReference type="Proteomes" id="UP000266841"/>
    </source>
</evidence>
<accession>K0S0Y2</accession>